<dbReference type="PIRSF" id="PIRSF021332">
    <property type="entry name" value="DUF1054"/>
    <property type="match status" value="1"/>
</dbReference>
<dbReference type="InterPro" id="IPR053707">
    <property type="entry name" value="UPF0637_domain_sf"/>
</dbReference>
<dbReference type="RefSeq" id="WP_173222866.1">
    <property type="nucleotide sequence ID" value="NZ_CP048104.1"/>
</dbReference>
<protein>
    <recommendedName>
        <fullName evidence="1">UPF0637 protein GXN76_10215</fullName>
    </recommendedName>
</protein>
<evidence type="ECO:0000256" key="1">
    <source>
        <dbReference type="HAMAP-Rule" id="MF_01851"/>
    </source>
</evidence>
<dbReference type="Pfam" id="PF06335">
    <property type="entry name" value="DUF1054"/>
    <property type="match status" value="1"/>
</dbReference>
<dbReference type="Gene3D" id="3.30.930.20">
    <property type="entry name" value="Protein of unknown function DUF1054"/>
    <property type="match status" value="1"/>
</dbReference>
<dbReference type="Proteomes" id="UP000503088">
    <property type="component" value="Chromosome"/>
</dbReference>
<dbReference type="HAMAP" id="MF_01851">
    <property type="entry name" value="UPF0637"/>
    <property type="match status" value="1"/>
</dbReference>
<organism evidence="2 3">
    <name type="scientific">Kroppenstedtia pulmonis</name>
    <dbReference type="NCBI Taxonomy" id="1380685"/>
    <lineage>
        <taxon>Bacteria</taxon>
        <taxon>Bacillati</taxon>
        <taxon>Bacillota</taxon>
        <taxon>Bacilli</taxon>
        <taxon>Bacillales</taxon>
        <taxon>Thermoactinomycetaceae</taxon>
        <taxon>Kroppenstedtia</taxon>
    </lineage>
</organism>
<gene>
    <name evidence="2" type="ORF">GXN76_10215</name>
</gene>
<proteinExistence type="inferred from homology"/>
<dbReference type="AlphaFoldDB" id="A0A7D4BG44"/>
<name>A0A7D4BG44_9BACL</name>
<dbReference type="SUPFAM" id="SSF142913">
    <property type="entry name" value="YktB/PF0168-like"/>
    <property type="match status" value="1"/>
</dbReference>
<dbReference type="KEGG" id="kpul:GXN76_10215"/>
<comment type="similarity">
    <text evidence="1">Belongs to the UPF0637 family.</text>
</comment>
<reference evidence="2 3" key="1">
    <citation type="submission" date="2020-01" db="EMBL/GenBank/DDBJ databases">
        <authorList>
            <person name="Gulvik C.A."/>
            <person name="Batra D.G."/>
        </authorList>
    </citation>
    <scope>NUCLEOTIDE SEQUENCE [LARGE SCALE GENOMIC DNA]</scope>
    <source>
        <strain evidence="2 3">W9323</strain>
    </source>
</reference>
<dbReference type="InterPro" id="IPR009403">
    <property type="entry name" value="UPF0637"/>
</dbReference>
<evidence type="ECO:0000313" key="2">
    <source>
        <dbReference type="EMBL" id="QKG84812.1"/>
    </source>
</evidence>
<accession>A0A7D4BG44</accession>
<sequence length="211" mass="24574">MKNWTGFNQTDFQVFSIPGLTPRMEALKTHIRPKLETLGENICPFLSELTEREMYVHVAKHARRTVHPPDETWVAWSPEKRGYKAHPHFQTGIREDHVFAMFALIYECPHKPRFAQNLSRQIDELLPGIPSSFVISQDHTRPEVTSLEELGQPGLQKILKRLEQIKKAEFLCGVQIQRQDPILQEPERLEQKIKETFQVLTPLYRLAVLSE</sequence>
<keyword evidence="3" id="KW-1185">Reference proteome</keyword>
<evidence type="ECO:0000313" key="3">
    <source>
        <dbReference type="Proteomes" id="UP000503088"/>
    </source>
</evidence>
<dbReference type="EMBL" id="CP048104">
    <property type="protein sequence ID" value="QKG84812.1"/>
    <property type="molecule type" value="Genomic_DNA"/>
</dbReference>